<dbReference type="EMBL" id="BRVP01000012">
    <property type="protein sequence ID" value="GLB52862.1"/>
    <property type="molecule type" value="Genomic_DNA"/>
</dbReference>
<keyword evidence="1" id="KW-1133">Transmembrane helix</keyword>
<keyword evidence="1" id="KW-0812">Transmembrane</keyword>
<dbReference type="Proteomes" id="UP001143545">
    <property type="component" value="Unassembled WGS sequence"/>
</dbReference>
<evidence type="ECO:0000313" key="2">
    <source>
        <dbReference type="EMBL" id="GLB52862.1"/>
    </source>
</evidence>
<evidence type="ECO:0008006" key="4">
    <source>
        <dbReference type="Google" id="ProtNLM"/>
    </source>
</evidence>
<proteinExistence type="predicted"/>
<feature type="transmembrane region" description="Helical" evidence="1">
    <location>
        <begin position="45"/>
        <end position="65"/>
    </location>
</feature>
<organism evidence="2 3">
    <name type="scientific">Neptunitalea chrysea</name>
    <dbReference type="NCBI Taxonomy" id="1647581"/>
    <lineage>
        <taxon>Bacteria</taxon>
        <taxon>Pseudomonadati</taxon>
        <taxon>Bacteroidota</taxon>
        <taxon>Flavobacteriia</taxon>
        <taxon>Flavobacteriales</taxon>
        <taxon>Flavobacteriaceae</taxon>
        <taxon>Neptunitalea</taxon>
    </lineage>
</organism>
<keyword evidence="1" id="KW-0472">Membrane</keyword>
<sequence>MKKIYVYKETQLFHILIVFIIVFLASFQALLYFGEETYASLNSVIGITVVFVVLILLFFNFTIAITEDHLKLSFGLGIINIKYSLKNMLRESIAQEKIPGWFGMGIRLAPGGRLVFNTKPGMAVCFNLVTSRFRVCIVTNNPDELECVLKEQC</sequence>
<reference evidence="2" key="1">
    <citation type="submission" date="2022-07" db="EMBL/GenBank/DDBJ databases">
        <title>Taxonomy of Novel Oxalotrophic and Methylotrophic Bacteria.</title>
        <authorList>
            <person name="Sahin N."/>
            <person name="Tani A."/>
        </authorList>
    </citation>
    <scope>NUCLEOTIDE SEQUENCE</scope>
    <source>
        <strain evidence="2">AM327</strain>
    </source>
</reference>
<dbReference type="RefSeq" id="WP_281754422.1">
    <property type="nucleotide sequence ID" value="NZ_BRVP01000012.1"/>
</dbReference>
<protein>
    <recommendedName>
        <fullName evidence="4">PH domain-containing protein</fullName>
    </recommendedName>
</protein>
<name>A0A9W6B6S6_9FLAO</name>
<feature type="transmembrane region" description="Helical" evidence="1">
    <location>
        <begin position="12"/>
        <end position="33"/>
    </location>
</feature>
<accession>A0A9W6B6S6</accession>
<evidence type="ECO:0000256" key="1">
    <source>
        <dbReference type="SAM" id="Phobius"/>
    </source>
</evidence>
<gene>
    <name evidence="2" type="ORF">NBRC110019_19020</name>
</gene>
<keyword evidence="3" id="KW-1185">Reference proteome</keyword>
<evidence type="ECO:0000313" key="3">
    <source>
        <dbReference type="Proteomes" id="UP001143545"/>
    </source>
</evidence>
<comment type="caution">
    <text evidence="2">The sequence shown here is derived from an EMBL/GenBank/DDBJ whole genome shotgun (WGS) entry which is preliminary data.</text>
</comment>
<dbReference type="AlphaFoldDB" id="A0A9W6B6S6"/>